<evidence type="ECO:0000256" key="3">
    <source>
        <dbReference type="ARBA" id="ARBA00023136"/>
    </source>
</evidence>
<dbReference type="InterPro" id="IPR036640">
    <property type="entry name" value="ABC1_TM_sf"/>
</dbReference>
<evidence type="ECO:0000256" key="2">
    <source>
        <dbReference type="ARBA" id="ARBA00022989"/>
    </source>
</evidence>
<dbReference type="GO" id="GO:0016020">
    <property type="term" value="C:membrane"/>
    <property type="evidence" value="ECO:0007669"/>
    <property type="project" value="InterPro"/>
</dbReference>
<protein>
    <recommendedName>
        <fullName evidence="7">ABC transmembrane type-1 domain-containing protein</fullName>
    </recommendedName>
</protein>
<name>A0A448X2K0_9PLAT</name>
<evidence type="ECO:0000313" key="5">
    <source>
        <dbReference type="EMBL" id="VEL26189.1"/>
    </source>
</evidence>
<evidence type="ECO:0000256" key="1">
    <source>
        <dbReference type="ARBA" id="ARBA00022692"/>
    </source>
</evidence>
<evidence type="ECO:0000256" key="4">
    <source>
        <dbReference type="SAM" id="Phobius"/>
    </source>
</evidence>
<proteinExistence type="predicted"/>
<keyword evidence="3 4" id="KW-0472">Membrane</keyword>
<evidence type="ECO:0008006" key="7">
    <source>
        <dbReference type="Google" id="ProtNLM"/>
    </source>
</evidence>
<accession>A0A448X2K0</accession>
<dbReference type="Gene3D" id="1.20.1560.10">
    <property type="entry name" value="ABC transporter type 1, transmembrane domain"/>
    <property type="match status" value="1"/>
</dbReference>
<gene>
    <name evidence="5" type="ORF">PXEA_LOCUS19629</name>
</gene>
<evidence type="ECO:0000313" key="6">
    <source>
        <dbReference type="Proteomes" id="UP000784294"/>
    </source>
</evidence>
<keyword evidence="2 4" id="KW-1133">Transmembrane helix</keyword>
<keyword evidence="1 4" id="KW-0812">Transmembrane</keyword>
<dbReference type="GO" id="GO:0005524">
    <property type="term" value="F:ATP binding"/>
    <property type="evidence" value="ECO:0007669"/>
    <property type="project" value="InterPro"/>
</dbReference>
<comment type="caution">
    <text evidence="5">The sequence shown here is derived from an EMBL/GenBank/DDBJ whole genome shotgun (WGS) entry which is preliminary data.</text>
</comment>
<dbReference type="AlphaFoldDB" id="A0A448X2K0"/>
<dbReference type="OrthoDB" id="6281910at2759"/>
<dbReference type="EMBL" id="CAAALY010078686">
    <property type="protein sequence ID" value="VEL26189.1"/>
    <property type="molecule type" value="Genomic_DNA"/>
</dbReference>
<feature type="non-terminal residue" evidence="5">
    <location>
        <position position="107"/>
    </location>
</feature>
<dbReference type="SUPFAM" id="SSF90123">
    <property type="entry name" value="ABC transporter transmembrane region"/>
    <property type="match status" value="1"/>
</dbReference>
<feature type="transmembrane region" description="Helical" evidence="4">
    <location>
        <begin position="45"/>
        <end position="67"/>
    </location>
</feature>
<reference evidence="5" key="1">
    <citation type="submission" date="2018-11" db="EMBL/GenBank/DDBJ databases">
        <authorList>
            <consortium name="Pathogen Informatics"/>
        </authorList>
    </citation>
    <scope>NUCLEOTIDE SEQUENCE</scope>
</reference>
<dbReference type="Proteomes" id="UP000784294">
    <property type="component" value="Unassembled WGS sequence"/>
</dbReference>
<organism evidence="5 6">
    <name type="scientific">Protopolystoma xenopodis</name>
    <dbReference type="NCBI Taxonomy" id="117903"/>
    <lineage>
        <taxon>Eukaryota</taxon>
        <taxon>Metazoa</taxon>
        <taxon>Spiralia</taxon>
        <taxon>Lophotrochozoa</taxon>
        <taxon>Platyhelminthes</taxon>
        <taxon>Monogenea</taxon>
        <taxon>Polyopisthocotylea</taxon>
        <taxon>Polystomatidea</taxon>
        <taxon>Polystomatidae</taxon>
        <taxon>Protopolystoma</taxon>
    </lineage>
</organism>
<keyword evidence="6" id="KW-1185">Reference proteome</keyword>
<sequence length="107" mass="11993">MHWHLSRKTGEMLRIMDRGTSSVSSVLNYLIFNILPTLIDILIGVIFFLTAFNIWYALLSCSLLNFLSPDPKVPLRSLGLHAFFISPALGKGQSSDQHMDASLEVKD</sequence>